<evidence type="ECO:0000313" key="1">
    <source>
        <dbReference type="EMBL" id="TFK69962.1"/>
    </source>
</evidence>
<keyword evidence="2" id="KW-1185">Reference proteome</keyword>
<name>A0ACD3AWJ6_9AGAR</name>
<accession>A0ACD3AWJ6</accession>
<evidence type="ECO:0000313" key="2">
    <source>
        <dbReference type="Proteomes" id="UP000308600"/>
    </source>
</evidence>
<proteinExistence type="predicted"/>
<gene>
    <name evidence="1" type="ORF">BDN72DRAFT_576789</name>
</gene>
<sequence>MEDYVTDFNAALSIDEFSFDNPKNKAGGKWNRLKSLRRSDADFARIEQLFQKGWRHQEKSKRWVSHIFKVLSSDDILRPYLEYRTQVHSASAARAPFQTPGNEQLLFHGTTRCCLLAENEDSVRLCGLPDCFLCCIIRKSFDVRKCGSKHKFRRFGTGIYSTGCSSKADDYVANKNEKARFRVVLVNRVVVGKAFKRKHNAVNLTRAPTGHHSVHGEPGVDLNYEETVVYDNDAIRPAYIVVYGDPPARPPSKVKALFSLFKTPLAS</sequence>
<reference evidence="1 2" key="1">
    <citation type="journal article" date="2019" name="Nat. Ecol. Evol.">
        <title>Megaphylogeny resolves global patterns of mushroom evolution.</title>
        <authorList>
            <person name="Varga T."/>
            <person name="Krizsan K."/>
            <person name="Foldi C."/>
            <person name="Dima B."/>
            <person name="Sanchez-Garcia M."/>
            <person name="Sanchez-Ramirez S."/>
            <person name="Szollosi G.J."/>
            <person name="Szarkandi J.G."/>
            <person name="Papp V."/>
            <person name="Albert L."/>
            <person name="Andreopoulos W."/>
            <person name="Angelini C."/>
            <person name="Antonin V."/>
            <person name="Barry K.W."/>
            <person name="Bougher N.L."/>
            <person name="Buchanan P."/>
            <person name="Buyck B."/>
            <person name="Bense V."/>
            <person name="Catcheside P."/>
            <person name="Chovatia M."/>
            <person name="Cooper J."/>
            <person name="Damon W."/>
            <person name="Desjardin D."/>
            <person name="Finy P."/>
            <person name="Geml J."/>
            <person name="Haridas S."/>
            <person name="Hughes K."/>
            <person name="Justo A."/>
            <person name="Karasinski D."/>
            <person name="Kautmanova I."/>
            <person name="Kiss B."/>
            <person name="Kocsube S."/>
            <person name="Kotiranta H."/>
            <person name="LaButti K.M."/>
            <person name="Lechner B.E."/>
            <person name="Liimatainen K."/>
            <person name="Lipzen A."/>
            <person name="Lukacs Z."/>
            <person name="Mihaltcheva S."/>
            <person name="Morgado L.N."/>
            <person name="Niskanen T."/>
            <person name="Noordeloos M.E."/>
            <person name="Ohm R.A."/>
            <person name="Ortiz-Santana B."/>
            <person name="Ovrebo C."/>
            <person name="Racz N."/>
            <person name="Riley R."/>
            <person name="Savchenko A."/>
            <person name="Shiryaev A."/>
            <person name="Soop K."/>
            <person name="Spirin V."/>
            <person name="Szebenyi C."/>
            <person name="Tomsovsky M."/>
            <person name="Tulloss R.E."/>
            <person name="Uehling J."/>
            <person name="Grigoriev I.V."/>
            <person name="Vagvolgyi C."/>
            <person name="Papp T."/>
            <person name="Martin F.M."/>
            <person name="Miettinen O."/>
            <person name="Hibbett D.S."/>
            <person name="Nagy L.G."/>
        </authorList>
    </citation>
    <scope>NUCLEOTIDE SEQUENCE [LARGE SCALE GENOMIC DNA]</scope>
    <source>
        <strain evidence="1 2">NL-1719</strain>
    </source>
</reference>
<dbReference type="EMBL" id="ML208321">
    <property type="protein sequence ID" value="TFK69962.1"/>
    <property type="molecule type" value="Genomic_DNA"/>
</dbReference>
<dbReference type="Proteomes" id="UP000308600">
    <property type="component" value="Unassembled WGS sequence"/>
</dbReference>
<organism evidence="1 2">
    <name type="scientific">Pluteus cervinus</name>
    <dbReference type="NCBI Taxonomy" id="181527"/>
    <lineage>
        <taxon>Eukaryota</taxon>
        <taxon>Fungi</taxon>
        <taxon>Dikarya</taxon>
        <taxon>Basidiomycota</taxon>
        <taxon>Agaricomycotina</taxon>
        <taxon>Agaricomycetes</taxon>
        <taxon>Agaricomycetidae</taxon>
        <taxon>Agaricales</taxon>
        <taxon>Pluteineae</taxon>
        <taxon>Pluteaceae</taxon>
        <taxon>Pluteus</taxon>
    </lineage>
</organism>
<protein>
    <submittedName>
        <fullName evidence="1">ADP-ribosylation</fullName>
    </submittedName>
</protein>